<protein>
    <submittedName>
        <fullName evidence="11">Methionine adenosyltransferase</fullName>
    </submittedName>
</protein>
<dbReference type="InterPro" id="IPR002133">
    <property type="entry name" value="S-AdoMet_synthetase"/>
</dbReference>
<keyword evidence="4" id="KW-0547">Nucleotide-binding</keyword>
<dbReference type="GO" id="GO:0005524">
    <property type="term" value="F:ATP binding"/>
    <property type="evidence" value="ECO:0007669"/>
    <property type="project" value="UniProtKB-KW"/>
</dbReference>
<feature type="domain" description="S-adenosylmethionine synthetase central" evidence="9">
    <location>
        <begin position="110"/>
        <end position="218"/>
    </location>
</feature>
<dbReference type="GO" id="GO:0006556">
    <property type="term" value="P:S-adenosylmethionine biosynthetic process"/>
    <property type="evidence" value="ECO:0007669"/>
    <property type="project" value="InterPro"/>
</dbReference>
<dbReference type="PANTHER" id="PTHR11964">
    <property type="entry name" value="S-ADENOSYLMETHIONINE SYNTHETASE"/>
    <property type="match status" value="1"/>
</dbReference>
<dbReference type="OrthoDB" id="9801686at2"/>
<evidence type="ECO:0000313" key="12">
    <source>
        <dbReference type="Proteomes" id="UP000253370"/>
    </source>
</evidence>
<accession>A0A365U6B5</accession>
<feature type="domain" description="S-adenosylmethionine synthetase C-terminal" evidence="10">
    <location>
        <begin position="224"/>
        <end position="367"/>
    </location>
</feature>
<comment type="caution">
    <text evidence="11">The sequence shown here is derived from an EMBL/GenBank/DDBJ whole genome shotgun (WGS) entry which is preliminary data.</text>
</comment>
<keyword evidence="7" id="KW-0630">Potassium</keyword>
<evidence type="ECO:0000256" key="7">
    <source>
        <dbReference type="ARBA" id="ARBA00022958"/>
    </source>
</evidence>
<dbReference type="GO" id="GO:0006730">
    <property type="term" value="P:one-carbon metabolic process"/>
    <property type="evidence" value="ECO:0007669"/>
    <property type="project" value="UniProtKB-KW"/>
</dbReference>
<evidence type="ECO:0000259" key="9">
    <source>
        <dbReference type="Pfam" id="PF02772"/>
    </source>
</evidence>
<evidence type="ECO:0000259" key="10">
    <source>
        <dbReference type="Pfam" id="PF02773"/>
    </source>
</evidence>
<dbReference type="SUPFAM" id="SSF55973">
    <property type="entry name" value="S-adenosylmethionine synthetase"/>
    <property type="match status" value="3"/>
</dbReference>
<evidence type="ECO:0000259" key="8">
    <source>
        <dbReference type="Pfam" id="PF00438"/>
    </source>
</evidence>
<keyword evidence="2 11" id="KW-0808">Transferase</keyword>
<reference evidence="11 12" key="1">
    <citation type="submission" date="2018-07" db="EMBL/GenBank/DDBJ databases">
        <title>Rhodosalinus sp. strain E84T genomic sequence and assembly.</title>
        <authorList>
            <person name="Liu Z.-W."/>
            <person name="Lu D.-C."/>
        </authorList>
    </citation>
    <scope>NUCLEOTIDE SEQUENCE [LARGE SCALE GENOMIC DNA]</scope>
    <source>
        <strain evidence="11 12">E84</strain>
    </source>
</reference>
<dbReference type="InterPro" id="IPR022636">
    <property type="entry name" value="S-AdoMet_synthetase_sfam"/>
</dbReference>
<dbReference type="Gene3D" id="3.30.300.10">
    <property type="match status" value="3"/>
</dbReference>
<dbReference type="RefSeq" id="WP_113290036.1">
    <property type="nucleotide sequence ID" value="NZ_QNTQ01000013.1"/>
</dbReference>
<name>A0A365U6B5_9RHOB</name>
<dbReference type="Pfam" id="PF00438">
    <property type="entry name" value="S-AdoMet_synt_N"/>
    <property type="match status" value="1"/>
</dbReference>
<dbReference type="PIRSF" id="PIRSF000497">
    <property type="entry name" value="MAT"/>
    <property type="match status" value="1"/>
</dbReference>
<evidence type="ECO:0000256" key="3">
    <source>
        <dbReference type="ARBA" id="ARBA00022723"/>
    </source>
</evidence>
<keyword evidence="6" id="KW-0460">Magnesium</keyword>
<keyword evidence="5" id="KW-0067">ATP-binding</keyword>
<evidence type="ECO:0000256" key="6">
    <source>
        <dbReference type="ARBA" id="ARBA00022842"/>
    </source>
</evidence>
<sequence>MRNFVMTSESVTEGHPDKLCDQISDAVVDAYLAAGLRAGVIAECAIATGVTFLSVRAGAEAPVDLAALTRRVMAEAGYGEARAPTVMLDLVTSPDLAPEMVARRRARHMVSAFGYACADSPTAMPFPIDAAHRIAAALDAARREGRLPWLSPDAQAQVAVAFRDRRPVALGAIALSFGHDGMPGEDAARADLLTEAVRPALAGAALEPDERTRIVLFPAHGPAGPQVHSGLTGRKSADDAYGAFIRRSGPALSGKDPSRIDRIAAYAARQAARAVVAAGLARECEAQLSYIVGDEAPATVEVDTYGSGRESDETLSRRLGELCDFRVGAIAERMGLWDLPGARGGHFYRDLARYGHMGRDALSPPWEEVAALAARLG</sequence>
<dbReference type="InterPro" id="IPR022629">
    <property type="entry name" value="S-AdoMet_synt_central"/>
</dbReference>
<dbReference type="Proteomes" id="UP000253370">
    <property type="component" value="Unassembled WGS sequence"/>
</dbReference>
<dbReference type="InterPro" id="IPR022628">
    <property type="entry name" value="S-AdoMet_synt_N"/>
</dbReference>
<dbReference type="InterPro" id="IPR022630">
    <property type="entry name" value="S-AdoMet_synt_C"/>
</dbReference>
<keyword evidence="3" id="KW-0479">Metal-binding</keyword>
<dbReference type="GO" id="GO:0004478">
    <property type="term" value="F:methionine adenosyltransferase activity"/>
    <property type="evidence" value="ECO:0007669"/>
    <property type="project" value="InterPro"/>
</dbReference>
<dbReference type="Pfam" id="PF02772">
    <property type="entry name" value="S-AdoMet_synt_M"/>
    <property type="match status" value="1"/>
</dbReference>
<dbReference type="GO" id="GO:0046872">
    <property type="term" value="F:metal ion binding"/>
    <property type="evidence" value="ECO:0007669"/>
    <property type="project" value="UniProtKB-KW"/>
</dbReference>
<evidence type="ECO:0000256" key="1">
    <source>
        <dbReference type="ARBA" id="ARBA00022563"/>
    </source>
</evidence>
<evidence type="ECO:0000256" key="5">
    <source>
        <dbReference type="ARBA" id="ARBA00022840"/>
    </source>
</evidence>
<dbReference type="AlphaFoldDB" id="A0A365U6B5"/>
<evidence type="ECO:0000256" key="2">
    <source>
        <dbReference type="ARBA" id="ARBA00022679"/>
    </source>
</evidence>
<gene>
    <name evidence="11" type="ORF">DRV85_13680</name>
</gene>
<keyword evidence="12" id="KW-1185">Reference proteome</keyword>
<keyword evidence="1" id="KW-0554">One-carbon metabolism</keyword>
<evidence type="ECO:0000256" key="4">
    <source>
        <dbReference type="ARBA" id="ARBA00022741"/>
    </source>
</evidence>
<proteinExistence type="predicted"/>
<feature type="domain" description="S-adenosylmethionine synthetase N-terminal" evidence="8">
    <location>
        <begin position="4"/>
        <end position="81"/>
    </location>
</feature>
<organism evidence="11 12">
    <name type="scientific">Rhodosalinus halophilus</name>
    <dbReference type="NCBI Taxonomy" id="2259333"/>
    <lineage>
        <taxon>Bacteria</taxon>
        <taxon>Pseudomonadati</taxon>
        <taxon>Pseudomonadota</taxon>
        <taxon>Alphaproteobacteria</taxon>
        <taxon>Rhodobacterales</taxon>
        <taxon>Paracoccaceae</taxon>
        <taxon>Rhodosalinus</taxon>
    </lineage>
</organism>
<dbReference type="EMBL" id="QNTQ01000013">
    <property type="protein sequence ID" value="RBI84057.1"/>
    <property type="molecule type" value="Genomic_DNA"/>
</dbReference>
<dbReference type="Pfam" id="PF02773">
    <property type="entry name" value="S-AdoMet_synt_C"/>
    <property type="match status" value="1"/>
</dbReference>
<evidence type="ECO:0000313" key="11">
    <source>
        <dbReference type="EMBL" id="RBI84057.1"/>
    </source>
</evidence>